<dbReference type="Pfam" id="PF04402">
    <property type="entry name" value="SIMPL"/>
    <property type="match status" value="1"/>
</dbReference>
<evidence type="ECO:0000256" key="1">
    <source>
        <dbReference type="SAM" id="Phobius"/>
    </source>
</evidence>
<reference evidence="2" key="1">
    <citation type="submission" date="2012-01" db="EMBL/GenBank/DDBJ databases">
        <title>The Genome Sequence of Treponema denticola OTK.</title>
        <authorList>
            <consortium name="The Broad Institute Genome Sequencing Platform"/>
            <person name="Earl A."/>
            <person name="Ward D."/>
            <person name="Feldgarden M."/>
            <person name="Gevers D."/>
            <person name="Blanton J.M."/>
            <person name="Fenno C.J."/>
            <person name="Baranova O.V."/>
            <person name="Mathney J."/>
            <person name="Dewhirst F.E."/>
            <person name="Izard J."/>
            <person name="Young S.K."/>
            <person name="Zeng Q."/>
            <person name="Gargeya S."/>
            <person name="Fitzgerald M."/>
            <person name="Haas B."/>
            <person name="Abouelleil A."/>
            <person name="Alvarado L."/>
            <person name="Arachchi H.M."/>
            <person name="Berlin A."/>
            <person name="Chapman S.B."/>
            <person name="Gearin G."/>
            <person name="Goldberg J."/>
            <person name="Griggs A."/>
            <person name="Gujja S."/>
            <person name="Hansen M."/>
            <person name="Heiman D."/>
            <person name="Howarth C."/>
            <person name="Larimer J."/>
            <person name="Lui A."/>
            <person name="MacDonald P.J.P."/>
            <person name="McCowen C."/>
            <person name="Montmayeur A."/>
            <person name="Murphy C."/>
            <person name="Neiman D."/>
            <person name="Pearson M."/>
            <person name="Priest M."/>
            <person name="Roberts A."/>
            <person name="Saif S."/>
            <person name="Shea T."/>
            <person name="Sisk P."/>
            <person name="Stolte C."/>
            <person name="Sykes S."/>
            <person name="Wortman J."/>
            <person name="Nusbaum C."/>
            <person name="Birren B."/>
        </authorList>
    </citation>
    <scope>NUCLEOTIDE SEQUENCE [LARGE SCALE GENOMIC DNA]</scope>
    <source>
        <strain evidence="2">OTK</strain>
    </source>
</reference>
<dbReference type="GO" id="GO:0006974">
    <property type="term" value="P:DNA damage response"/>
    <property type="evidence" value="ECO:0007669"/>
    <property type="project" value="TreeGrafter"/>
</dbReference>
<name>A0A0F6MQM1_TREDN</name>
<dbReference type="Proteomes" id="UP000011701">
    <property type="component" value="Chromosome"/>
</dbReference>
<keyword evidence="1" id="KW-0472">Membrane</keyword>
<dbReference type="InterPro" id="IPR007497">
    <property type="entry name" value="SIMPL/DUF541"/>
</dbReference>
<keyword evidence="1" id="KW-1133">Transmembrane helix</keyword>
<dbReference type="PANTHER" id="PTHR34387">
    <property type="entry name" value="SLR1258 PROTEIN"/>
    <property type="match status" value="1"/>
</dbReference>
<dbReference type="AlphaFoldDB" id="A0A0F6MQM1"/>
<gene>
    <name evidence="2" type="ORF">HMPREF9723_01141</name>
</gene>
<dbReference type="PANTHER" id="PTHR34387:SF2">
    <property type="entry name" value="SLR1258 PROTEIN"/>
    <property type="match status" value="1"/>
</dbReference>
<dbReference type="PIRSF" id="PIRSF029033">
    <property type="entry name" value="UCP029033"/>
    <property type="match status" value="1"/>
</dbReference>
<evidence type="ECO:0000313" key="2">
    <source>
        <dbReference type="EMBL" id="EMB22223.1"/>
    </source>
</evidence>
<proteinExistence type="predicted"/>
<dbReference type="PATRIC" id="fig|999434.4.peg.1184"/>
<comment type="caution">
    <text evidence="2">The sequence shown here is derived from an EMBL/GenBank/DDBJ whole genome shotgun (WGS) entry which is preliminary data.</text>
</comment>
<keyword evidence="1" id="KW-0812">Transmembrane</keyword>
<organism evidence="2">
    <name type="scientific">Treponema denticola OTK</name>
    <dbReference type="NCBI Taxonomy" id="999434"/>
    <lineage>
        <taxon>Bacteria</taxon>
        <taxon>Pseudomonadati</taxon>
        <taxon>Spirochaetota</taxon>
        <taxon>Spirochaetia</taxon>
        <taxon>Spirochaetales</taxon>
        <taxon>Treponemataceae</taxon>
        <taxon>Treponema</taxon>
    </lineage>
</organism>
<dbReference type="Gene3D" id="3.30.70.2970">
    <property type="entry name" value="Protein of unknown function (DUF541), domain 2"/>
    <property type="match status" value="1"/>
</dbReference>
<evidence type="ECO:0008006" key="3">
    <source>
        <dbReference type="Google" id="ProtNLM"/>
    </source>
</evidence>
<sequence length="249" mass="28900">MEIRNESKIEIIKLSMIVFTIIISLIVLSKTFLERNKESEVIQVTGLGTKDFESDLIVWSGSFSQIDIDLKNAYERLQLDQNKIIDFLKKRNVSTNEYLFSAVVIDKEYETIYDMDKNQKRLFKGYRLMQDIKIESNEVEKIETISREITELINMGVEFYSSKPQYYYTKLTELKKELIEHATENAKTRAETIASKSGFKLGRLKNANMGVFQIIARNSNEDYSWAGTFNTTSKQKTATITMKLQFGIQ</sequence>
<accession>A0A0F6MQM1</accession>
<protein>
    <recommendedName>
        <fullName evidence="3">SIMPL domain-containing protein</fullName>
    </recommendedName>
</protein>
<dbReference type="InterPro" id="IPR052022">
    <property type="entry name" value="26kDa_periplasmic_antigen"/>
</dbReference>
<dbReference type="InterPro" id="IPR016907">
    <property type="entry name" value="UCP029033"/>
</dbReference>
<dbReference type="RefSeq" id="WP_002691767.1">
    <property type="nucleotide sequence ID" value="NZ_CM001797.1"/>
</dbReference>
<feature type="transmembrane region" description="Helical" evidence="1">
    <location>
        <begin position="12"/>
        <end position="33"/>
    </location>
</feature>
<dbReference type="HOGENOM" id="CLU_077423_0_0_12"/>
<dbReference type="EMBL" id="AGDY01000005">
    <property type="protein sequence ID" value="EMB22223.1"/>
    <property type="molecule type" value="Genomic_DNA"/>
</dbReference>